<dbReference type="InterPro" id="IPR007525">
    <property type="entry name" value="FrhB_FdhB_C"/>
</dbReference>
<dbReference type="Proteomes" id="UP000017840">
    <property type="component" value="Unassembled WGS sequence"/>
</dbReference>
<dbReference type="InterPro" id="IPR017896">
    <property type="entry name" value="4Fe4S_Fe-S-bd"/>
</dbReference>
<evidence type="ECO:0000259" key="2">
    <source>
        <dbReference type="PROSITE" id="PS51379"/>
    </source>
</evidence>
<gene>
    <name evidence="3" type="ORF">K933_08262</name>
</gene>
<feature type="compositionally biased region" description="Low complexity" evidence="1">
    <location>
        <begin position="8"/>
        <end position="20"/>
    </location>
</feature>
<dbReference type="PANTHER" id="PTHR31332">
    <property type="entry name" value="7-HYDROXYMETHYL CHLOROPHYLL A REDUCTASE, CHLOROPLASTIC"/>
    <property type="match status" value="1"/>
</dbReference>
<dbReference type="AlphaFoldDB" id="V4HED8"/>
<dbReference type="GO" id="GO:0052592">
    <property type="term" value="F:oxidoreductase activity, acting on CH or CH2 groups, with an iron-sulfur protein as acceptor"/>
    <property type="evidence" value="ECO:0007669"/>
    <property type="project" value="TreeGrafter"/>
</dbReference>
<dbReference type="OrthoDB" id="38261at2157"/>
<evidence type="ECO:0000313" key="3">
    <source>
        <dbReference type="EMBL" id="ESP88438.1"/>
    </source>
</evidence>
<sequence>MTERSSDAPADAAPELAEGADGVDRTDGASDGPLPGVPDAGESGADGDPTVPPASGRGGGRRPDPAPERGEGKPIRYYRASDGRSNGGDPDASGDACGCGGGCGCGADGASDADRTAADGGTTPSNVDADGTLTDLSFTEPRTGESQDVSTDPAERVGVPDGADLDTPGYSIRSRMNDIETPDEKTWFMELDAAVIDEGRCIQCGTCVAACPSDSIGIGDDGLPELVKMCTGCSLCWDFCPRGGLRYERQWKITGGDDNVKGAGDPITEFSARVGESWQRNAQDGGVVTSLLSHLLEAGEIDGALIATESDDEPWKAESFLATSHAEVVANAGSFYNQTMALGNLDLERWEHKLDVPLAEASLALVGTPCEIEGIRALQDFEWEYGSQEEGVRSIEYAIALMCTKNFNHQRLIGEQLAEKRDIQPEAIGKLDVLDGEMRVYDHDHDLILEEDVSNFHDAALKGCDECADFTGYCADVTVGSVGSSDEFSSVVVRTEQGLKAWELTEPDLDYHDLEDRSAVGKLQGWDKKNAFESLERPFDPDAPRFIEYTEHAEWYGTEMNPHEADH</sequence>
<dbReference type="InterPro" id="IPR017900">
    <property type="entry name" value="4Fe4S_Fe_S_CS"/>
</dbReference>
<protein>
    <submittedName>
        <fullName evidence="3">Coenzyme F420-reducing hydrogenase subunit beta</fullName>
    </submittedName>
</protein>
<evidence type="ECO:0000313" key="4">
    <source>
        <dbReference type="Proteomes" id="UP000017840"/>
    </source>
</evidence>
<feature type="compositionally biased region" description="Basic and acidic residues" evidence="1">
    <location>
        <begin position="61"/>
        <end position="82"/>
    </location>
</feature>
<dbReference type="RefSeq" id="WP_023394237.1">
    <property type="nucleotide sequence ID" value="NZ_ASGZ01000028.1"/>
</dbReference>
<dbReference type="InterPro" id="IPR045220">
    <property type="entry name" value="FRHB/FDHB/HCAR-like"/>
</dbReference>
<feature type="region of interest" description="Disordered" evidence="1">
    <location>
        <begin position="1"/>
        <end position="94"/>
    </location>
</feature>
<dbReference type="PROSITE" id="PS51379">
    <property type="entry name" value="4FE4S_FER_2"/>
    <property type="match status" value="2"/>
</dbReference>
<name>V4HED8_9EURY</name>
<dbReference type="PANTHER" id="PTHR31332:SF0">
    <property type="entry name" value="7-HYDROXYMETHYL CHLOROPHYLL A REDUCTASE, CHLOROPLASTIC"/>
    <property type="match status" value="1"/>
</dbReference>
<proteinExistence type="predicted"/>
<accession>V4HED8</accession>
<organism evidence="3 4">
    <name type="scientific">Candidatus Halobonum tyrrellensis G22</name>
    <dbReference type="NCBI Taxonomy" id="1324957"/>
    <lineage>
        <taxon>Archaea</taxon>
        <taxon>Methanobacteriati</taxon>
        <taxon>Methanobacteriota</taxon>
        <taxon>Stenosarchaea group</taxon>
        <taxon>Halobacteria</taxon>
        <taxon>Halobacteriales</taxon>
        <taxon>Haloferacaceae</taxon>
        <taxon>Candidatus Halobonum</taxon>
    </lineage>
</organism>
<feature type="region of interest" description="Disordered" evidence="1">
    <location>
        <begin position="113"/>
        <end position="175"/>
    </location>
</feature>
<feature type="domain" description="4Fe-4S ferredoxin-type" evidence="2">
    <location>
        <begin position="222"/>
        <end position="250"/>
    </location>
</feature>
<evidence type="ECO:0000256" key="1">
    <source>
        <dbReference type="SAM" id="MobiDB-lite"/>
    </source>
</evidence>
<dbReference type="SUPFAM" id="SSF54862">
    <property type="entry name" value="4Fe-4S ferredoxins"/>
    <property type="match status" value="1"/>
</dbReference>
<dbReference type="Pfam" id="PF04422">
    <property type="entry name" value="FrhB_FdhB_N"/>
    <property type="match status" value="1"/>
</dbReference>
<dbReference type="eggNOG" id="arCOG02650">
    <property type="taxonomic scope" value="Archaea"/>
</dbReference>
<dbReference type="PATRIC" id="fig|1324957.4.peg.1677"/>
<dbReference type="Gene3D" id="3.30.70.20">
    <property type="match status" value="1"/>
</dbReference>
<keyword evidence="4" id="KW-1185">Reference proteome</keyword>
<comment type="caution">
    <text evidence="3">The sequence shown here is derived from an EMBL/GenBank/DDBJ whole genome shotgun (WGS) entry which is preliminary data.</text>
</comment>
<dbReference type="InterPro" id="IPR007516">
    <property type="entry name" value="Co_F420_Hydgase/DH_bsu_N"/>
</dbReference>
<dbReference type="Pfam" id="PF04432">
    <property type="entry name" value="FrhB_FdhB_C"/>
    <property type="match status" value="1"/>
</dbReference>
<reference evidence="3 4" key="1">
    <citation type="journal article" date="2013" name="Genome Announc.">
        <title>Draft Genome Sequence of 'Candidatus Halobonum tyrrellensis' Strain G22, Isolated from the Hypersaline Waters of Lake Tyrrell, Australia.</title>
        <authorList>
            <person name="Ugalde J.A."/>
            <person name="Narasingarao P."/>
            <person name="Kuo S."/>
            <person name="Podell S."/>
            <person name="Allen E.E."/>
        </authorList>
    </citation>
    <scope>NUCLEOTIDE SEQUENCE [LARGE SCALE GENOMIC DNA]</scope>
    <source>
        <strain evidence="3 4">G22</strain>
    </source>
</reference>
<dbReference type="PROSITE" id="PS00198">
    <property type="entry name" value="4FE4S_FER_1"/>
    <property type="match status" value="2"/>
</dbReference>
<feature type="domain" description="4Fe-4S ferredoxin-type" evidence="2">
    <location>
        <begin position="192"/>
        <end position="221"/>
    </location>
</feature>
<dbReference type="EMBL" id="ASGZ01000028">
    <property type="protein sequence ID" value="ESP88438.1"/>
    <property type="molecule type" value="Genomic_DNA"/>
</dbReference>
<dbReference type="STRING" id="1324957.K933_08262"/>
<dbReference type="Pfam" id="PF14697">
    <property type="entry name" value="Fer4_21"/>
    <property type="match status" value="1"/>
</dbReference>